<gene>
    <name evidence="1" type="ORF">M1B34_13925</name>
</gene>
<proteinExistence type="predicted"/>
<dbReference type="AlphaFoldDB" id="A0A9X1YWC5"/>
<evidence type="ECO:0000313" key="1">
    <source>
        <dbReference type="EMBL" id="MCK9798791.1"/>
    </source>
</evidence>
<dbReference type="Proteomes" id="UP001155059">
    <property type="component" value="Unassembled WGS sequence"/>
</dbReference>
<organism evidence="1 2">
    <name type="scientific">Pseudomonas morbosilactucae</name>
    <dbReference type="NCBI Taxonomy" id="2938197"/>
    <lineage>
        <taxon>Bacteria</taxon>
        <taxon>Pseudomonadati</taxon>
        <taxon>Pseudomonadota</taxon>
        <taxon>Gammaproteobacteria</taxon>
        <taxon>Pseudomonadales</taxon>
        <taxon>Pseudomonadaceae</taxon>
        <taxon>Pseudomonas</taxon>
    </lineage>
</organism>
<reference evidence="1 2" key="2">
    <citation type="journal article" date="2023" name="Plant Pathol.">
        <title>Dismantling and reorganizing Pseudomonas marginalis sensu#lato.</title>
        <authorList>
            <person name="Sawada H."/>
            <person name="Fujikawa T."/>
            <person name="Satou M."/>
        </authorList>
    </citation>
    <scope>NUCLEOTIDE SEQUENCE [LARGE SCALE GENOMIC DNA]</scope>
    <source>
        <strain evidence="1 2">MAFF 302030</strain>
    </source>
</reference>
<dbReference type="RefSeq" id="WP_268265441.1">
    <property type="nucleotide sequence ID" value="NZ_JALQCW010000031.1"/>
</dbReference>
<sequence>MPNDSSIWQLYQQTLTEWAQVAIGEQLSITAINTFSDLGSADPGIRNWSIYQLGNTIPAPTPSYSPHSDLFSAYGVYLDYLLSSAPPLHPAAPGTSPAIPVAPLLTALNQYRLATLQQPTAVNMAANAAQASALFCPSYRLDNWDQTLPTWRNSTAVLRGPGAHPPLLNRVRIRVSPRPQPALLGQTLGGAQWPPFIERRQSSSLKSTSPPTGDTWVEMDLSLEQFGRFPLSPGAWFNPALFDPDRYPLPPTAPDFFSANGAIGLLPKGALVGFRPNMTLSAHSLAQAQDLAGNVIRIGPFHVQATAVIAGAGTGEVTVHFAAQDSDMPVLLGVLSQPPLPTS</sequence>
<reference evidence="1 2" key="1">
    <citation type="journal article" date="2022" name="Int. J. Syst. Evol. Microbiol.">
        <title>Pseudomonas aegrilactucae sp. nov. and Pseudomonas morbosilactucae sp. nov., pathogens causing bacterial rot of lettuce in Japan.</title>
        <authorList>
            <person name="Sawada H."/>
            <person name="Fujikawa T."/>
            <person name="Satou M."/>
        </authorList>
    </citation>
    <scope>NUCLEOTIDE SEQUENCE [LARGE SCALE GENOMIC DNA]</scope>
    <source>
        <strain evidence="1 2">MAFF 302030</strain>
    </source>
</reference>
<name>A0A9X1YWC5_9PSED</name>
<accession>A0A9X1YWC5</accession>
<protein>
    <submittedName>
        <fullName evidence="1">Uncharacterized protein</fullName>
    </submittedName>
</protein>
<evidence type="ECO:0000313" key="2">
    <source>
        <dbReference type="Proteomes" id="UP001155059"/>
    </source>
</evidence>
<comment type="caution">
    <text evidence="1">The sequence shown here is derived from an EMBL/GenBank/DDBJ whole genome shotgun (WGS) entry which is preliminary data.</text>
</comment>
<dbReference type="EMBL" id="JALQCW010000031">
    <property type="protein sequence ID" value="MCK9798791.1"/>
    <property type="molecule type" value="Genomic_DNA"/>
</dbReference>